<comment type="caution">
    <text evidence="1">The sequence shown here is derived from an EMBL/GenBank/DDBJ whole genome shotgun (WGS) entry which is preliminary data.</text>
</comment>
<proteinExistence type="predicted"/>
<dbReference type="Proteomes" id="UP000828390">
    <property type="component" value="Unassembled WGS sequence"/>
</dbReference>
<dbReference type="AlphaFoldDB" id="A0A9D4BFC5"/>
<organism evidence="1 2">
    <name type="scientific">Dreissena polymorpha</name>
    <name type="common">Zebra mussel</name>
    <name type="synonym">Mytilus polymorpha</name>
    <dbReference type="NCBI Taxonomy" id="45954"/>
    <lineage>
        <taxon>Eukaryota</taxon>
        <taxon>Metazoa</taxon>
        <taxon>Spiralia</taxon>
        <taxon>Lophotrochozoa</taxon>
        <taxon>Mollusca</taxon>
        <taxon>Bivalvia</taxon>
        <taxon>Autobranchia</taxon>
        <taxon>Heteroconchia</taxon>
        <taxon>Euheterodonta</taxon>
        <taxon>Imparidentia</taxon>
        <taxon>Neoheterodontei</taxon>
        <taxon>Myida</taxon>
        <taxon>Dreissenoidea</taxon>
        <taxon>Dreissenidae</taxon>
        <taxon>Dreissena</taxon>
    </lineage>
</organism>
<gene>
    <name evidence="1" type="ORF">DPMN_191689</name>
</gene>
<name>A0A9D4BFC5_DREPO</name>
<reference evidence="1" key="2">
    <citation type="submission" date="2020-11" db="EMBL/GenBank/DDBJ databases">
        <authorList>
            <person name="McCartney M.A."/>
            <person name="Auch B."/>
            <person name="Kono T."/>
            <person name="Mallez S."/>
            <person name="Becker A."/>
            <person name="Gohl D.M."/>
            <person name="Silverstein K.A.T."/>
            <person name="Koren S."/>
            <person name="Bechman K.B."/>
            <person name="Herman A."/>
            <person name="Abrahante J.E."/>
            <person name="Garbe J."/>
        </authorList>
    </citation>
    <scope>NUCLEOTIDE SEQUENCE</scope>
    <source>
        <strain evidence="1">Duluth1</strain>
        <tissue evidence="1">Whole animal</tissue>
    </source>
</reference>
<dbReference type="EMBL" id="JAIWYP010000032">
    <property type="protein sequence ID" value="KAH3691652.1"/>
    <property type="molecule type" value="Genomic_DNA"/>
</dbReference>
<reference evidence="1" key="1">
    <citation type="journal article" date="2019" name="bioRxiv">
        <title>The Genome of the Zebra Mussel, Dreissena polymorpha: A Resource for Invasive Species Research.</title>
        <authorList>
            <person name="McCartney M.A."/>
            <person name="Auch B."/>
            <person name="Kono T."/>
            <person name="Mallez S."/>
            <person name="Zhang Y."/>
            <person name="Obille A."/>
            <person name="Becker A."/>
            <person name="Abrahante J.E."/>
            <person name="Garbe J."/>
            <person name="Badalamenti J.P."/>
            <person name="Herman A."/>
            <person name="Mangelson H."/>
            <person name="Liachko I."/>
            <person name="Sullivan S."/>
            <person name="Sone E.D."/>
            <person name="Koren S."/>
            <person name="Silverstein K.A.T."/>
            <person name="Beckman K.B."/>
            <person name="Gohl D.M."/>
        </authorList>
    </citation>
    <scope>NUCLEOTIDE SEQUENCE</scope>
    <source>
        <strain evidence="1">Duluth1</strain>
        <tissue evidence="1">Whole animal</tissue>
    </source>
</reference>
<evidence type="ECO:0000313" key="2">
    <source>
        <dbReference type="Proteomes" id="UP000828390"/>
    </source>
</evidence>
<keyword evidence="2" id="KW-1185">Reference proteome</keyword>
<accession>A0A9D4BFC5</accession>
<protein>
    <submittedName>
        <fullName evidence="1">Uncharacterized protein</fullName>
    </submittedName>
</protein>
<sequence length="72" mass="8416">MVCVGNICIPLYLTRTYTRMFADRHRAIPFWANIMCRDCLHLKNWWCSAAGFRIPNECNRSSCGHEVEFSDS</sequence>
<evidence type="ECO:0000313" key="1">
    <source>
        <dbReference type="EMBL" id="KAH3691652.1"/>
    </source>
</evidence>